<evidence type="ECO:0000313" key="3">
    <source>
        <dbReference type="Proteomes" id="UP001281761"/>
    </source>
</evidence>
<dbReference type="EMBL" id="JARBJD010000024">
    <property type="protein sequence ID" value="KAK2960195.1"/>
    <property type="molecule type" value="Genomic_DNA"/>
</dbReference>
<dbReference type="Proteomes" id="UP001281761">
    <property type="component" value="Unassembled WGS sequence"/>
</dbReference>
<name>A0ABQ9Y8Y2_9EUKA</name>
<reference evidence="2 3" key="1">
    <citation type="journal article" date="2022" name="bioRxiv">
        <title>Genomics of Preaxostyla Flagellates Illuminates Evolutionary Transitions and the Path Towards Mitochondrial Loss.</title>
        <authorList>
            <person name="Novak L.V.F."/>
            <person name="Treitli S.C."/>
            <person name="Pyrih J."/>
            <person name="Halakuc P."/>
            <person name="Pipaliya S.V."/>
            <person name="Vacek V."/>
            <person name="Brzon O."/>
            <person name="Soukal P."/>
            <person name="Eme L."/>
            <person name="Dacks J.B."/>
            <person name="Karnkowska A."/>
            <person name="Elias M."/>
            <person name="Hampl V."/>
        </authorList>
    </citation>
    <scope>NUCLEOTIDE SEQUENCE [LARGE SCALE GENOMIC DNA]</scope>
    <source>
        <strain evidence="2">NAU3</strain>
        <tissue evidence="2">Gut</tissue>
    </source>
</reference>
<accession>A0ABQ9Y8Y2</accession>
<proteinExistence type="predicted"/>
<keyword evidence="3" id="KW-1185">Reference proteome</keyword>
<feature type="region of interest" description="Disordered" evidence="1">
    <location>
        <begin position="44"/>
        <end position="77"/>
    </location>
</feature>
<dbReference type="Gene3D" id="3.30.420.10">
    <property type="entry name" value="Ribonuclease H-like superfamily/Ribonuclease H"/>
    <property type="match status" value="1"/>
</dbReference>
<dbReference type="PANTHER" id="PTHR47326">
    <property type="entry name" value="TRANSPOSABLE ELEMENT TC3 TRANSPOSASE-LIKE PROTEIN"/>
    <property type="match status" value="1"/>
</dbReference>
<evidence type="ECO:0000256" key="1">
    <source>
        <dbReference type="SAM" id="MobiDB-lite"/>
    </source>
</evidence>
<sequence length="334" mass="39251">MVRLMSLHKTPEVARSHWRGSVVPDVRTFSNVFAKFLETGTVDDRHRSGRPRTSCSEESLEKLRDKKEAHPTHSERTHAADLHIPLSSLNRGIKELGFGSYFIQRTQFHFDQDYAIRKECYEHLVHLCRIKPTLLKRIWFSDEKTFRTDRTVIRHNHRMLALQNPHYHVEVPSERIVTNCWIAMSSAGFIGPYYFSATVTGPVYTEMLKSYFVPQLKERSRFEWAYFQQDGAPPHTARATIQYLDETFGKRWIGLKSNHPWPQRSGDLSPLDFWLWSYLEEKVYPREPKTKTDLEQFIREELNEIPPRMFDHAVTSVLERANEVIARFGQSAEI</sequence>
<dbReference type="InterPro" id="IPR036397">
    <property type="entry name" value="RNaseH_sf"/>
</dbReference>
<organism evidence="2 3">
    <name type="scientific">Blattamonas nauphoetae</name>
    <dbReference type="NCBI Taxonomy" id="2049346"/>
    <lineage>
        <taxon>Eukaryota</taxon>
        <taxon>Metamonada</taxon>
        <taxon>Preaxostyla</taxon>
        <taxon>Oxymonadida</taxon>
        <taxon>Blattamonas</taxon>
    </lineage>
</organism>
<gene>
    <name evidence="2" type="ORF">BLNAU_4748</name>
</gene>
<dbReference type="PANTHER" id="PTHR47326:SF1">
    <property type="entry name" value="HTH PSQ-TYPE DOMAIN-CONTAINING PROTEIN"/>
    <property type="match status" value="1"/>
</dbReference>
<evidence type="ECO:0000313" key="2">
    <source>
        <dbReference type="EMBL" id="KAK2960195.1"/>
    </source>
</evidence>
<protein>
    <submittedName>
        <fullName evidence="2">Transposable element tc3 transposase</fullName>
    </submittedName>
</protein>
<comment type="caution">
    <text evidence="2">The sequence shown here is derived from an EMBL/GenBank/DDBJ whole genome shotgun (WGS) entry which is preliminary data.</text>
</comment>
<feature type="compositionally biased region" description="Basic and acidic residues" evidence="1">
    <location>
        <begin position="59"/>
        <end position="77"/>
    </location>
</feature>